<keyword evidence="2" id="KW-0378">Hydrolase</keyword>
<evidence type="ECO:0000313" key="2">
    <source>
        <dbReference type="EMBL" id="ABC21437.1"/>
    </source>
</evidence>
<dbReference type="Proteomes" id="UP000001929">
    <property type="component" value="Chromosome"/>
</dbReference>
<dbReference type="STRING" id="269796.Rru_A0633"/>
<dbReference type="KEGG" id="rru:Rru_A0633"/>
<dbReference type="Pfam" id="PF00929">
    <property type="entry name" value="RNase_T"/>
    <property type="match status" value="1"/>
</dbReference>
<dbReference type="AlphaFoldDB" id="Q2RWQ8"/>
<dbReference type="InterPro" id="IPR036397">
    <property type="entry name" value="RNaseH_sf"/>
</dbReference>
<keyword evidence="3" id="KW-1185">Reference proteome</keyword>
<dbReference type="CDD" id="cd06127">
    <property type="entry name" value="DEDDh"/>
    <property type="match status" value="1"/>
</dbReference>
<evidence type="ECO:0000259" key="1">
    <source>
        <dbReference type="SMART" id="SM00479"/>
    </source>
</evidence>
<name>Q2RWQ8_RHORT</name>
<dbReference type="GO" id="GO:0008408">
    <property type="term" value="F:3'-5' exonuclease activity"/>
    <property type="evidence" value="ECO:0007669"/>
    <property type="project" value="TreeGrafter"/>
</dbReference>
<dbReference type="eggNOG" id="COG0847">
    <property type="taxonomic scope" value="Bacteria"/>
</dbReference>
<keyword evidence="2" id="KW-0548">Nucleotidyltransferase</keyword>
<dbReference type="GO" id="GO:0003676">
    <property type="term" value="F:nucleic acid binding"/>
    <property type="evidence" value="ECO:0007669"/>
    <property type="project" value="InterPro"/>
</dbReference>
<dbReference type="Gene3D" id="3.30.420.10">
    <property type="entry name" value="Ribonuclease H-like superfamily/Ribonuclease H"/>
    <property type="match status" value="1"/>
</dbReference>
<dbReference type="PATRIC" id="fig|269796.9.peg.689"/>
<dbReference type="InterPro" id="IPR013520">
    <property type="entry name" value="Ribonucl_H"/>
</dbReference>
<keyword evidence="2" id="KW-0269">Exonuclease</keyword>
<dbReference type="EMBL" id="CP000230">
    <property type="protein sequence ID" value="ABC21437.1"/>
    <property type="molecule type" value="Genomic_DNA"/>
</dbReference>
<dbReference type="HOGENOM" id="CLU_047806_10_0_5"/>
<dbReference type="NCBIfam" id="NF006601">
    <property type="entry name" value="PRK09145.1"/>
    <property type="match status" value="1"/>
</dbReference>
<dbReference type="InterPro" id="IPR012337">
    <property type="entry name" value="RNaseH-like_sf"/>
</dbReference>
<accession>Q2RWQ8</accession>
<sequence>MLSRLRRALARRRLKDPAYDFLFHPAPEGEVVSVDCETTGLDRHNDDIITLAAVRVRGNRVLTSQKLDLVVKPSRPIRRDAVCIHHLREQDVERGLAPREAVARFLRFAGSRPLIGYYLEFDVALIDRLVRPWLGIGLPNPRIEVSEMFYDWRTRGREELYTGTVDLRFATILEALDIPPLHNHDAFEDAVMTSLAYLKLRARAGRQSR</sequence>
<dbReference type="PANTHER" id="PTHR30231">
    <property type="entry name" value="DNA POLYMERASE III SUBUNIT EPSILON"/>
    <property type="match status" value="1"/>
</dbReference>
<organism evidence="2 3">
    <name type="scientific">Rhodospirillum rubrum (strain ATCC 11170 / ATH 1.1.1 / DSM 467 / LMG 4362 / NCIMB 8255 / S1)</name>
    <dbReference type="NCBI Taxonomy" id="269796"/>
    <lineage>
        <taxon>Bacteria</taxon>
        <taxon>Pseudomonadati</taxon>
        <taxon>Pseudomonadota</taxon>
        <taxon>Alphaproteobacteria</taxon>
        <taxon>Rhodospirillales</taxon>
        <taxon>Rhodospirillaceae</taxon>
        <taxon>Rhodospirillum</taxon>
    </lineage>
</organism>
<keyword evidence="2" id="KW-0540">Nuclease</keyword>
<evidence type="ECO:0000313" key="3">
    <source>
        <dbReference type="Proteomes" id="UP000001929"/>
    </source>
</evidence>
<proteinExistence type="predicted"/>
<reference evidence="2 3" key="1">
    <citation type="journal article" date="2011" name="Stand. Genomic Sci.">
        <title>Complete genome sequence of Rhodospirillum rubrum type strain (S1).</title>
        <authorList>
            <person name="Munk A.C."/>
            <person name="Copeland A."/>
            <person name="Lucas S."/>
            <person name="Lapidus A."/>
            <person name="Del Rio T.G."/>
            <person name="Barry K."/>
            <person name="Detter J.C."/>
            <person name="Hammon N."/>
            <person name="Israni S."/>
            <person name="Pitluck S."/>
            <person name="Brettin T."/>
            <person name="Bruce D."/>
            <person name="Han C."/>
            <person name="Tapia R."/>
            <person name="Gilna P."/>
            <person name="Schmutz J."/>
            <person name="Larimer F."/>
            <person name="Land M."/>
            <person name="Kyrpides N.C."/>
            <person name="Mavromatis K."/>
            <person name="Richardson P."/>
            <person name="Rohde M."/>
            <person name="Goker M."/>
            <person name="Klenk H.P."/>
            <person name="Zhang Y."/>
            <person name="Roberts G.P."/>
            <person name="Reslewic S."/>
            <person name="Schwartz D.C."/>
        </authorList>
    </citation>
    <scope>NUCLEOTIDE SEQUENCE [LARGE SCALE GENOMIC DNA]</scope>
    <source>
        <strain evidence="3">ATCC 11170 / ATH 1.1.1 / DSM 467 / LMG 4362 / NCIMB 8255 / S1</strain>
    </source>
</reference>
<dbReference type="PANTHER" id="PTHR30231:SF7">
    <property type="entry name" value="BLR4117 PROTEIN"/>
    <property type="match status" value="1"/>
</dbReference>
<dbReference type="SMART" id="SM00479">
    <property type="entry name" value="EXOIII"/>
    <property type="match status" value="1"/>
</dbReference>
<protein>
    <submittedName>
        <fullName evidence="2">Exonuclease</fullName>
        <ecNumber evidence="2">2.7.7.7</ecNumber>
    </submittedName>
</protein>
<dbReference type="EnsemblBacteria" id="ABC21437">
    <property type="protein sequence ID" value="ABC21437"/>
    <property type="gene ID" value="Rru_A0633"/>
</dbReference>
<dbReference type="GO" id="GO:0005829">
    <property type="term" value="C:cytosol"/>
    <property type="evidence" value="ECO:0007669"/>
    <property type="project" value="TreeGrafter"/>
</dbReference>
<keyword evidence="2" id="KW-0808">Transferase</keyword>
<dbReference type="GO" id="GO:0003887">
    <property type="term" value="F:DNA-directed DNA polymerase activity"/>
    <property type="evidence" value="ECO:0007669"/>
    <property type="project" value="UniProtKB-EC"/>
</dbReference>
<dbReference type="EC" id="2.7.7.7" evidence="2"/>
<dbReference type="RefSeq" id="WP_011388391.1">
    <property type="nucleotide sequence ID" value="NC_007643.1"/>
</dbReference>
<gene>
    <name evidence="2" type="ordered locus">Rru_A0633</name>
</gene>
<dbReference type="PhylomeDB" id="Q2RWQ8"/>
<dbReference type="SUPFAM" id="SSF53098">
    <property type="entry name" value="Ribonuclease H-like"/>
    <property type="match status" value="1"/>
</dbReference>
<feature type="domain" description="Exonuclease" evidence="1">
    <location>
        <begin position="30"/>
        <end position="206"/>
    </location>
</feature>